<evidence type="ECO:0000313" key="2">
    <source>
        <dbReference type="EMBL" id="VVC99539.1"/>
    </source>
</evidence>
<evidence type="ECO:0000313" key="3">
    <source>
        <dbReference type="Proteomes" id="UP000324832"/>
    </source>
</evidence>
<reference evidence="2 3" key="1">
    <citation type="submission" date="2017-07" db="EMBL/GenBank/DDBJ databases">
        <authorList>
            <person name="Talla V."/>
            <person name="Backstrom N."/>
        </authorList>
    </citation>
    <scope>NUCLEOTIDE SEQUENCE [LARGE SCALE GENOMIC DNA]</scope>
</reference>
<dbReference type="EMBL" id="FZQP02004222">
    <property type="protein sequence ID" value="VVC99539.1"/>
    <property type="molecule type" value="Genomic_DNA"/>
</dbReference>
<evidence type="ECO:0008006" key="4">
    <source>
        <dbReference type="Google" id="ProtNLM"/>
    </source>
</evidence>
<feature type="chain" id="PRO_5023115407" description="Tachykinin" evidence="1">
    <location>
        <begin position="21"/>
        <end position="231"/>
    </location>
</feature>
<gene>
    <name evidence="2" type="ORF">LSINAPIS_LOCUS10404</name>
</gene>
<protein>
    <recommendedName>
        <fullName evidence="4">Tachykinin</fullName>
    </recommendedName>
</protein>
<name>A0A5E4QMQ3_9NEOP</name>
<proteinExistence type="predicted"/>
<sequence>MGYRMYILFISFQLIYMTNAQQMFKRIPEGFVGLRGKKALEQDGEQFFKRRPQFFVGVKGKKSYDSSEDSWHYKRAPMGFVGMRGKKDYNDYIPDNYYMPQKGSLFGQIDYTTNEFTPSEEYPILNQFYEYIQNLQENSDSSDVSNDLMTNEIDKRAFYGVRGKKSIQNKRPYDLSFRGKFIGVRGKKDVKDSGAKEIKFLLDGPWPKRKFQTGFVGMRGKKATDTGDYVV</sequence>
<dbReference type="Proteomes" id="UP000324832">
    <property type="component" value="Unassembled WGS sequence"/>
</dbReference>
<organism evidence="2 3">
    <name type="scientific">Leptidea sinapis</name>
    <dbReference type="NCBI Taxonomy" id="189913"/>
    <lineage>
        <taxon>Eukaryota</taxon>
        <taxon>Metazoa</taxon>
        <taxon>Ecdysozoa</taxon>
        <taxon>Arthropoda</taxon>
        <taxon>Hexapoda</taxon>
        <taxon>Insecta</taxon>
        <taxon>Pterygota</taxon>
        <taxon>Neoptera</taxon>
        <taxon>Endopterygota</taxon>
        <taxon>Lepidoptera</taxon>
        <taxon>Glossata</taxon>
        <taxon>Ditrysia</taxon>
        <taxon>Papilionoidea</taxon>
        <taxon>Pieridae</taxon>
        <taxon>Dismorphiinae</taxon>
        <taxon>Leptidea</taxon>
    </lineage>
</organism>
<keyword evidence="3" id="KW-1185">Reference proteome</keyword>
<feature type="signal peptide" evidence="1">
    <location>
        <begin position="1"/>
        <end position="20"/>
    </location>
</feature>
<accession>A0A5E4QMQ3</accession>
<feature type="non-terminal residue" evidence="2">
    <location>
        <position position="231"/>
    </location>
</feature>
<evidence type="ECO:0000256" key="1">
    <source>
        <dbReference type="SAM" id="SignalP"/>
    </source>
</evidence>
<dbReference type="AlphaFoldDB" id="A0A5E4QMQ3"/>
<keyword evidence="1" id="KW-0732">Signal</keyword>